<feature type="region of interest" description="Disordered" evidence="1">
    <location>
        <begin position="148"/>
        <end position="168"/>
    </location>
</feature>
<protein>
    <submittedName>
        <fullName evidence="3">TlpA family protein disulfide reductase</fullName>
    </submittedName>
</protein>
<comment type="caution">
    <text evidence="3">The sequence shown here is derived from an EMBL/GenBank/DDBJ whole genome shotgun (WGS) entry which is preliminary data.</text>
</comment>
<dbReference type="EMBL" id="RAWB01000852">
    <property type="protein sequence ID" value="RKH38388.1"/>
    <property type="molecule type" value="Genomic_DNA"/>
</dbReference>
<dbReference type="GO" id="GO:0016209">
    <property type="term" value="F:antioxidant activity"/>
    <property type="evidence" value="ECO:0007669"/>
    <property type="project" value="InterPro"/>
</dbReference>
<dbReference type="PANTHER" id="PTHR42852:SF13">
    <property type="entry name" value="PROTEIN DIPZ"/>
    <property type="match status" value="1"/>
</dbReference>
<dbReference type="PROSITE" id="PS51352">
    <property type="entry name" value="THIOREDOXIN_2"/>
    <property type="match status" value="1"/>
</dbReference>
<dbReference type="AlphaFoldDB" id="A0A3A8N1M7"/>
<evidence type="ECO:0000313" key="4">
    <source>
        <dbReference type="Proteomes" id="UP000272888"/>
    </source>
</evidence>
<proteinExistence type="predicted"/>
<gene>
    <name evidence="3" type="ORF">D7V93_41200</name>
</gene>
<reference evidence="4" key="1">
    <citation type="submission" date="2018-09" db="EMBL/GenBank/DDBJ databases">
        <authorList>
            <person name="Livingstone P.G."/>
            <person name="Whitworth D.E."/>
        </authorList>
    </citation>
    <scope>NUCLEOTIDE SEQUENCE [LARGE SCALE GENOMIC DNA]</scope>
    <source>
        <strain evidence="4">CA051B</strain>
    </source>
</reference>
<dbReference type="InterPro" id="IPR013766">
    <property type="entry name" value="Thioredoxin_domain"/>
</dbReference>
<dbReference type="GO" id="GO:0016491">
    <property type="term" value="F:oxidoreductase activity"/>
    <property type="evidence" value="ECO:0007669"/>
    <property type="project" value="InterPro"/>
</dbReference>
<dbReference type="InterPro" id="IPR050553">
    <property type="entry name" value="Thioredoxin_ResA/DsbE_sf"/>
</dbReference>
<dbReference type="SUPFAM" id="SSF52833">
    <property type="entry name" value="Thioredoxin-like"/>
    <property type="match status" value="1"/>
</dbReference>
<sequence length="168" mass="18322">MASTKIPLTLLDPDGGWVNAPVHVSELDGLPVLLHFWTMDCEDCAAQFEAVNQWIVDYGPRGLKVIGVDVTHSETELRDTNKVEGFAREHALRYPIAVDDGSLAKAYGVDRHPAFLLFGTDGRLTHRAAGKDALRRIRALLKDLPEPQDRALSGEVSDAEEAQAPAGP</sequence>
<dbReference type="PANTHER" id="PTHR42852">
    <property type="entry name" value="THIOL:DISULFIDE INTERCHANGE PROTEIN DSBE"/>
    <property type="match status" value="1"/>
</dbReference>
<accession>A0A3A8N1M7</accession>
<organism evidence="3 4">
    <name type="scientific">Corallococcus llansteffanensis</name>
    <dbReference type="NCBI Taxonomy" id="2316731"/>
    <lineage>
        <taxon>Bacteria</taxon>
        <taxon>Pseudomonadati</taxon>
        <taxon>Myxococcota</taxon>
        <taxon>Myxococcia</taxon>
        <taxon>Myxococcales</taxon>
        <taxon>Cystobacterineae</taxon>
        <taxon>Myxococcaceae</taxon>
        <taxon>Corallococcus</taxon>
    </lineage>
</organism>
<dbReference type="RefSeq" id="WP_120648450.1">
    <property type="nucleotide sequence ID" value="NZ_RAWB01000852.1"/>
</dbReference>
<name>A0A3A8N1M7_9BACT</name>
<evidence type="ECO:0000259" key="2">
    <source>
        <dbReference type="PROSITE" id="PS51352"/>
    </source>
</evidence>
<feature type="domain" description="Thioredoxin" evidence="2">
    <location>
        <begin position="1"/>
        <end position="146"/>
    </location>
</feature>
<dbReference type="Proteomes" id="UP000272888">
    <property type="component" value="Unassembled WGS sequence"/>
</dbReference>
<keyword evidence="4" id="KW-1185">Reference proteome</keyword>
<evidence type="ECO:0000313" key="3">
    <source>
        <dbReference type="EMBL" id="RKH38388.1"/>
    </source>
</evidence>
<dbReference type="InterPro" id="IPR000866">
    <property type="entry name" value="AhpC/TSA"/>
</dbReference>
<dbReference type="CDD" id="cd02966">
    <property type="entry name" value="TlpA_like_family"/>
    <property type="match status" value="1"/>
</dbReference>
<evidence type="ECO:0000256" key="1">
    <source>
        <dbReference type="SAM" id="MobiDB-lite"/>
    </source>
</evidence>
<dbReference type="Pfam" id="PF00578">
    <property type="entry name" value="AhpC-TSA"/>
    <property type="match status" value="1"/>
</dbReference>
<dbReference type="Gene3D" id="3.40.30.10">
    <property type="entry name" value="Glutaredoxin"/>
    <property type="match status" value="1"/>
</dbReference>
<dbReference type="InterPro" id="IPR036249">
    <property type="entry name" value="Thioredoxin-like_sf"/>
</dbReference>